<dbReference type="GO" id="GO:0005634">
    <property type="term" value="C:nucleus"/>
    <property type="evidence" value="ECO:0007669"/>
    <property type="project" value="UniProtKB-SubCell"/>
</dbReference>
<evidence type="ECO:0000256" key="3">
    <source>
        <dbReference type="ARBA" id="ARBA00011726"/>
    </source>
</evidence>
<dbReference type="GO" id="GO:0009734">
    <property type="term" value="P:auxin-activated signaling pathway"/>
    <property type="evidence" value="ECO:0007669"/>
    <property type="project" value="UniProtKB-UniRule"/>
</dbReference>
<dbReference type="GO" id="GO:0006355">
    <property type="term" value="P:regulation of DNA-templated transcription"/>
    <property type="evidence" value="ECO:0007669"/>
    <property type="project" value="InterPro"/>
</dbReference>
<dbReference type="PANTHER" id="PTHR31734">
    <property type="entry name" value="AUXIN-RESPONSIVE PROTEIN IAA17"/>
    <property type="match status" value="1"/>
</dbReference>
<evidence type="ECO:0000313" key="13">
    <source>
        <dbReference type="Proteomes" id="UP001154282"/>
    </source>
</evidence>
<evidence type="ECO:0000256" key="5">
    <source>
        <dbReference type="ARBA" id="ARBA00023015"/>
    </source>
</evidence>
<dbReference type="InterPro" id="IPR003311">
    <property type="entry name" value="AUX_IAA"/>
</dbReference>
<evidence type="ECO:0000256" key="8">
    <source>
        <dbReference type="ARBA" id="ARBA00023294"/>
    </source>
</evidence>
<evidence type="ECO:0000256" key="7">
    <source>
        <dbReference type="ARBA" id="ARBA00023242"/>
    </source>
</evidence>
<evidence type="ECO:0000256" key="4">
    <source>
        <dbReference type="ARBA" id="ARBA00022491"/>
    </source>
</evidence>
<dbReference type="AlphaFoldDB" id="A0AAV0QBM6"/>
<proteinExistence type="inferred from homology"/>
<name>A0AAV0QBM6_9ROSI</name>
<dbReference type="InterPro" id="IPR033389">
    <property type="entry name" value="AUX/IAA_dom"/>
</dbReference>
<keyword evidence="5 10" id="KW-0805">Transcription regulation</keyword>
<dbReference type="Gene3D" id="3.10.20.90">
    <property type="entry name" value="Phosphatidylinositol 3-kinase Catalytic Subunit, Chain A, domain 1"/>
    <property type="match status" value="1"/>
</dbReference>
<evidence type="ECO:0000256" key="10">
    <source>
        <dbReference type="RuleBase" id="RU004549"/>
    </source>
</evidence>
<comment type="subunit">
    <text evidence="3 10">Homodimers and heterodimers.</text>
</comment>
<dbReference type="Proteomes" id="UP001154282">
    <property type="component" value="Unassembled WGS sequence"/>
</dbReference>
<dbReference type="Pfam" id="PF02309">
    <property type="entry name" value="AUX_IAA"/>
    <property type="match status" value="1"/>
</dbReference>
<evidence type="ECO:0000256" key="6">
    <source>
        <dbReference type="ARBA" id="ARBA00023163"/>
    </source>
</evidence>
<evidence type="ECO:0000259" key="11">
    <source>
        <dbReference type="PROSITE" id="PS51745"/>
    </source>
</evidence>
<feature type="domain" description="PB1" evidence="11">
    <location>
        <begin position="167"/>
        <end position="250"/>
    </location>
</feature>
<protein>
    <recommendedName>
        <fullName evidence="10">Auxin-responsive protein</fullName>
    </recommendedName>
</protein>
<dbReference type="PANTHER" id="PTHR31734:SF38">
    <property type="entry name" value="AUXIN-RESPONSIVE PROTEIN IAA29"/>
    <property type="match status" value="1"/>
</dbReference>
<keyword evidence="7 10" id="KW-0539">Nucleus</keyword>
<comment type="function">
    <text evidence="9">Aux/IAA proteins are short-lived transcriptional factors that function as repressors of early auxin response genes at low auxin concentrations. Repression is thought to result from the interaction with auxin response factors (ARFs), proteins that bind to the auxin-responsive promoter element (AuxRE). Formation of heterodimers with ARF proteins may alter their ability to modulate early auxin response genes expression.</text>
</comment>
<dbReference type="SUPFAM" id="SSF54277">
    <property type="entry name" value="CAD &amp; PB1 domains"/>
    <property type="match status" value="1"/>
</dbReference>
<gene>
    <name evidence="12" type="ORF">LITE_LOCUS42620</name>
</gene>
<sequence length="308" mass="34167">MELQLGLALPTSNNKSSNSFIFGNDNNDMGNYTNDEVIVQSWLPVANNGSDGTECSAVNSRKRCRFIESFEDDHLPTNLKTLPLLQLAGGGGDDNDDNCSVVLNKIETEDEEEGDENDGDGIVGWPPISFRRKKKKKMWNHRDQLMTMMIVDGSSPSSEECGDGPTSMYVKVTMDGVGIGRKVDLAVHDSFPSLRRQLFAMFGLPEENPWDGGAGEYQLTYQDSEGDWLLADDISWRYQITRSRDPTYPSAVTLNYIAIACYLVKFQVGGGGRELTITEYGGLQELYGVCAAIEADEEQQQQWQQLSG</sequence>
<comment type="caution">
    <text evidence="12">The sequence shown here is derived from an EMBL/GenBank/DDBJ whole genome shotgun (WGS) entry which is preliminary data.</text>
</comment>
<evidence type="ECO:0000256" key="2">
    <source>
        <dbReference type="ARBA" id="ARBA00006728"/>
    </source>
</evidence>
<evidence type="ECO:0000256" key="9">
    <source>
        <dbReference type="ARBA" id="ARBA00025283"/>
    </source>
</evidence>
<dbReference type="EMBL" id="CAMGYJ010000009">
    <property type="protein sequence ID" value="CAI0542807.1"/>
    <property type="molecule type" value="Genomic_DNA"/>
</dbReference>
<evidence type="ECO:0000256" key="1">
    <source>
        <dbReference type="ARBA" id="ARBA00004123"/>
    </source>
</evidence>
<keyword evidence="13" id="KW-1185">Reference proteome</keyword>
<accession>A0AAV0QBM6</accession>
<evidence type="ECO:0000313" key="12">
    <source>
        <dbReference type="EMBL" id="CAI0542807.1"/>
    </source>
</evidence>
<dbReference type="PROSITE" id="PS51745">
    <property type="entry name" value="PB1"/>
    <property type="match status" value="1"/>
</dbReference>
<keyword evidence="4 10" id="KW-0678">Repressor</keyword>
<comment type="similarity">
    <text evidence="2 10">Belongs to the Aux/IAA family.</text>
</comment>
<organism evidence="12 13">
    <name type="scientific">Linum tenue</name>
    <dbReference type="NCBI Taxonomy" id="586396"/>
    <lineage>
        <taxon>Eukaryota</taxon>
        <taxon>Viridiplantae</taxon>
        <taxon>Streptophyta</taxon>
        <taxon>Embryophyta</taxon>
        <taxon>Tracheophyta</taxon>
        <taxon>Spermatophyta</taxon>
        <taxon>Magnoliopsida</taxon>
        <taxon>eudicotyledons</taxon>
        <taxon>Gunneridae</taxon>
        <taxon>Pentapetalae</taxon>
        <taxon>rosids</taxon>
        <taxon>fabids</taxon>
        <taxon>Malpighiales</taxon>
        <taxon>Linaceae</taxon>
        <taxon>Linum</taxon>
    </lineage>
</organism>
<keyword evidence="8 10" id="KW-0927">Auxin signaling pathway</keyword>
<comment type="subcellular location">
    <subcellularLocation>
        <location evidence="1 10">Nucleus</location>
    </subcellularLocation>
</comment>
<reference evidence="12" key="1">
    <citation type="submission" date="2022-08" db="EMBL/GenBank/DDBJ databases">
        <authorList>
            <person name="Gutierrez-Valencia J."/>
        </authorList>
    </citation>
    <scope>NUCLEOTIDE SEQUENCE</scope>
</reference>
<dbReference type="InterPro" id="IPR053793">
    <property type="entry name" value="PB1-like"/>
</dbReference>
<keyword evidence="6 10" id="KW-0804">Transcription</keyword>